<evidence type="ECO:0000313" key="9">
    <source>
        <dbReference type="EMBL" id="KAL0071790.1"/>
    </source>
</evidence>
<feature type="compositionally biased region" description="Low complexity" evidence="6">
    <location>
        <begin position="163"/>
        <end position="173"/>
    </location>
</feature>
<evidence type="ECO:0000256" key="4">
    <source>
        <dbReference type="ARBA" id="ARBA00022840"/>
    </source>
</evidence>
<dbReference type="InterPro" id="IPR038718">
    <property type="entry name" value="SNF2-like_sf"/>
</dbReference>
<dbReference type="Pfam" id="PF00271">
    <property type="entry name" value="Helicase_C"/>
    <property type="match status" value="1"/>
</dbReference>
<evidence type="ECO:0000256" key="1">
    <source>
        <dbReference type="ARBA" id="ARBA00004123"/>
    </source>
</evidence>
<dbReference type="InterPro" id="IPR001650">
    <property type="entry name" value="Helicase_C-like"/>
</dbReference>
<evidence type="ECO:0008006" key="11">
    <source>
        <dbReference type="Google" id="ProtNLM"/>
    </source>
</evidence>
<comment type="subcellular location">
    <subcellularLocation>
        <location evidence="1">Nucleus</location>
    </subcellularLocation>
</comment>
<gene>
    <name evidence="9" type="ORF">AAF712_000712</name>
</gene>
<keyword evidence="10" id="KW-1185">Reference proteome</keyword>
<feature type="compositionally biased region" description="Polar residues" evidence="6">
    <location>
        <begin position="1572"/>
        <end position="1582"/>
    </location>
</feature>
<dbReference type="SMART" id="SM00490">
    <property type="entry name" value="HELICc"/>
    <property type="match status" value="1"/>
</dbReference>
<dbReference type="InterPro" id="IPR000330">
    <property type="entry name" value="SNF2_N"/>
</dbReference>
<dbReference type="InterPro" id="IPR049730">
    <property type="entry name" value="SNF2/RAD54-like_C"/>
</dbReference>
<comment type="caution">
    <text evidence="9">The sequence shown here is derived from an EMBL/GenBank/DDBJ whole genome shotgun (WGS) entry which is preliminary data.</text>
</comment>
<dbReference type="InterPro" id="IPR027417">
    <property type="entry name" value="P-loop_NTPase"/>
</dbReference>
<evidence type="ECO:0000259" key="7">
    <source>
        <dbReference type="PROSITE" id="PS51192"/>
    </source>
</evidence>
<evidence type="ECO:0000256" key="6">
    <source>
        <dbReference type="SAM" id="MobiDB-lite"/>
    </source>
</evidence>
<dbReference type="InterPro" id="IPR016197">
    <property type="entry name" value="Chromo-like_dom_sf"/>
</dbReference>
<evidence type="ECO:0000259" key="8">
    <source>
        <dbReference type="PROSITE" id="PS51194"/>
    </source>
</evidence>
<dbReference type="InterPro" id="IPR014001">
    <property type="entry name" value="Helicase_ATP-bd"/>
</dbReference>
<evidence type="ECO:0000256" key="5">
    <source>
        <dbReference type="ARBA" id="ARBA00023242"/>
    </source>
</evidence>
<feature type="compositionally biased region" description="Low complexity" evidence="6">
    <location>
        <begin position="130"/>
        <end position="139"/>
    </location>
</feature>
<evidence type="ECO:0000313" key="10">
    <source>
        <dbReference type="Proteomes" id="UP001437256"/>
    </source>
</evidence>
<organism evidence="9 10">
    <name type="scientific">Marasmius tenuissimus</name>
    <dbReference type="NCBI Taxonomy" id="585030"/>
    <lineage>
        <taxon>Eukaryota</taxon>
        <taxon>Fungi</taxon>
        <taxon>Dikarya</taxon>
        <taxon>Basidiomycota</taxon>
        <taxon>Agaricomycotina</taxon>
        <taxon>Agaricomycetes</taxon>
        <taxon>Agaricomycetidae</taxon>
        <taxon>Agaricales</taxon>
        <taxon>Marasmiineae</taxon>
        <taxon>Marasmiaceae</taxon>
        <taxon>Marasmius</taxon>
    </lineage>
</organism>
<name>A0ABR3ACX4_9AGAR</name>
<evidence type="ECO:0000256" key="3">
    <source>
        <dbReference type="ARBA" id="ARBA00022801"/>
    </source>
</evidence>
<dbReference type="SMART" id="SM00487">
    <property type="entry name" value="DEXDc"/>
    <property type="match status" value="1"/>
</dbReference>
<dbReference type="Gene3D" id="3.40.50.10810">
    <property type="entry name" value="Tandem AAA-ATPase domain"/>
    <property type="match status" value="1"/>
</dbReference>
<dbReference type="PROSITE" id="PS51194">
    <property type="entry name" value="HELICASE_CTER"/>
    <property type="match status" value="1"/>
</dbReference>
<feature type="compositionally biased region" description="Polar residues" evidence="6">
    <location>
        <begin position="1457"/>
        <end position="1466"/>
    </location>
</feature>
<dbReference type="EMBL" id="JBBXMP010000002">
    <property type="protein sequence ID" value="KAL0071790.1"/>
    <property type="molecule type" value="Genomic_DNA"/>
</dbReference>
<feature type="region of interest" description="Disordered" evidence="6">
    <location>
        <begin position="571"/>
        <end position="615"/>
    </location>
</feature>
<feature type="region of interest" description="Disordered" evidence="6">
    <location>
        <begin position="1391"/>
        <end position="1477"/>
    </location>
</feature>
<accession>A0ABR3ACX4</accession>
<feature type="region of interest" description="Disordered" evidence="6">
    <location>
        <begin position="1663"/>
        <end position="1682"/>
    </location>
</feature>
<dbReference type="PANTHER" id="PTHR45623:SF17">
    <property type="entry name" value="CHROMODOMAIN-HELICASE-DNA-BINDING PROTEIN 3-RELATED"/>
    <property type="match status" value="1"/>
</dbReference>
<feature type="compositionally biased region" description="Basic and acidic residues" evidence="6">
    <location>
        <begin position="1666"/>
        <end position="1675"/>
    </location>
</feature>
<feature type="region of interest" description="Disordered" evidence="6">
    <location>
        <begin position="127"/>
        <end position="211"/>
    </location>
</feature>
<sequence>MASPKPTKPFKSRSTVYVELPVLSASQKAKYVELPLTEDGYAVDEVVGEIPDQRGRTWYYGRFQGGIIRAFIAKSFMKTHKRVVETYERKKANGELPDFDPTTDKQVHPEHRVSIIMKMDLKRKRVTRLSISSSSSSRYRGGDSDESPDSEAVSDGELDSDDPSSAYDSAAPSRTTRSKLLSPRKTRSRKVIPVDDDDGAGSSSNLRRSTRSNKGLRISLEDDAYLDDSEVEESDSYVGSGSSNRKAKAKTPQKREAKTVPPAYGQFRDVEDVLANDDDPLLAHRRICEKCLEAPSHKQLALLKKRAKKGKRRANRDSDGESSTDEEEKVFNKGGWVRCLKCPVAAHWGCLAKTQQDEILRATRQRDQEEWIKTHDGTDDSEIGPVKRQRLEVDQSTEFICGSCMKGGVCMGCMEPAIEANPTAERKPPTSTDETAERRADNHLLFRCLTCKRLAHYDHLRKDADPDDEIADIALSHQHNWLCPDCVSYQWKLDKILAWRPYPPNAIEAPLPEHENVNYKSQLPREYLVKWVERGYRRTQWVPHMWLLSTYPQKLRHFILEGPKVRLLLEPRSRGGERDSLSGPRLFDSGPNSRASSAKPGLKTPNTSTAMPDAEDRIPLPWMTVDRVLNVQLRRPHMNNTHKKRHRKVVESEEDEGMDEEAQAYQVAYDASEEPEGFTESVDEFEARTGRPFGEDEDDIERVIWGLFKWDDLGYDEATPDSPPRPEDETYGVFRRAMLRYIAARQVELQKPSQFDKSPYGKLNRKRDGFRSHYALKDAEDLDLGQDSKLKLMPFQVDGFNWLCDNWWNNQPCILADEMGLGKTVQIASFLGKIITDYNASPALVVVPNSTITNWIREFERWAPNLRVVPFFGEAKSREVIKTFELYHEDTRARKLGMKAKFHVLVTTYEAITHKTDFTAVFKNQPRWEALIIDEGQRLKNDTSLLFKKLNELTIGHRVIMTGTPLNNNIRELFNLMNFLDPDQWNDLEALEKEHEELTEELVKSLHTRLRPYFLRRIKSEVLQLPPKNEVIVPVSMAPLQKQVYRSILSHNADLLSGLTSNSAVTGNTSGRKTINNMLMQLRKCLQHPYLYDQEIEPRSLSPQQTHEKLIDASGKLRLLRSLLPKLKSRGHRVLLFSQAGILLPTRGLPLTPRQFVIALDIIEDFLVGEGIKFLRLDGNTAGHERQRGMDEFNRPDSDVFIYLLTTRAGGVGINLFTADTVIIFDPDFNPHQDLQAIARAHRFGQQKTVLVFKLMVKQSAEERIVQIGKKKMVLDHLIVQKMEDDDDAGADVQSILMYGAQALFNEGEESSKDIIYTDHDIDKLIEKTEKEGDAEEVQREGANSFSFAKIWTSDKDQLQEVRDENQEDSWALTLQKINAEMELAKAKEAAHLGRGVRRKATAAVPKEVYPDGTEVKKPKKKGQASNLSDVDSAYTVSEKGADSDDSEDEYLDRSSKQNATHTNGPPSDPQEMCGLCGQHHSEASDCAMTERSENLAEFREMLITNGGDETWEDRVAAIRAIEETLMKRGDLHMIRGQPLHPVRPGAPPPQLPIPQHPYGKFSVQRNMSANPLSTQATSNGDSRYPTGKLQPKRALSPSPEEPSKKKMKQQPTMCPLCGAAHNLEKCPTVLQGSESILQAIKRLESLPGMSYAASELRKILKKQKKSEQPQDHHQQAGPSRQVIELDQSGRETLIIM</sequence>
<dbReference type="Proteomes" id="UP001437256">
    <property type="component" value="Unassembled WGS sequence"/>
</dbReference>
<feature type="compositionally biased region" description="Basic residues" evidence="6">
    <location>
        <begin position="304"/>
        <end position="314"/>
    </location>
</feature>
<dbReference type="CDD" id="cd18793">
    <property type="entry name" value="SF2_C_SNF"/>
    <property type="match status" value="1"/>
</dbReference>
<evidence type="ECO:0000256" key="2">
    <source>
        <dbReference type="ARBA" id="ARBA00022741"/>
    </source>
</evidence>
<dbReference type="PROSITE" id="PS51192">
    <property type="entry name" value="HELICASE_ATP_BIND_1"/>
    <property type="match status" value="1"/>
</dbReference>
<dbReference type="Pfam" id="PF00176">
    <property type="entry name" value="SNF2-rel_dom"/>
    <property type="match status" value="1"/>
</dbReference>
<dbReference type="PANTHER" id="PTHR45623">
    <property type="entry name" value="CHROMODOMAIN-HELICASE-DNA-BINDING PROTEIN 3-RELATED-RELATED"/>
    <property type="match status" value="1"/>
</dbReference>
<dbReference type="SUPFAM" id="SSF54160">
    <property type="entry name" value="Chromo domain-like"/>
    <property type="match status" value="1"/>
</dbReference>
<feature type="compositionally biased region" description="Basic and acidic residues" evidence="6">
    <location>
        <begin position="571"/>
        <end position="580"/>
    </location>
</feature>
<feature type="compositionally biased region" description="Acidic residues" evidence="6">
    <location>
        <begin position="144"/>
        <end position="162"/>
    </location>
</feature>
<feature type="region of interest" description="Disordered" evidence="6">
    <location>
        <begin position="304"/>
        <end position="327"/>
    </location>
</feature>
<dbReference type="Gene3D" id="3.40.50.300">
    <property type="entry name" value="P-loop containing nucleotide triphosphate hydrolases"/>
    <property type="match status" value="1"/>
</dbReference>
<dbReference type="SUPFAM" id="SSF52540">
    <property type="entry name" value="P-loop containing nucleoside triphosphate hydrolases"/>
    <property type="match status" value="2"/>
</dbReference>
<feature type="domain" description="Helicase C-terminal" evidence="8">
    <location>
        <begin position="1119"/>
        <end position="1287"/>
    </location>
</feature>
<feature type="domain" description="Helicase ATP-binding" evidence="7">
    <location>
        <begin position="804"/>
        <end position="983"/>
    </location>
</feature>
<feature type="region of interest" description="Disordered" evidence="6">
    <location>
        <begin position="229"/>
        <end position="262"/>
    </location>
</feature>
<keyword evidence="3" id="KW-0378">Hydrolase</keyword>
<protein>
    <recommendedName>
        <fullName evidence="11">Chromatin remodeling factor mit1</fullName>
    </recommendedName>
</protein>
<keyword evidence="2" id="KW-0547">Nucleotide-binding</keyword>
<reference evidence="9 10" key="1">
    <citation type="submission" date="2024-05" db="EMBL/GenBank/DDBJ databases">
        <title>A draft genome resource for the thread blight pathogen Marasmius tenuissimus strain MS-2.</title>
        <authorList>
            <person name="Yulfo-Soto G.E."/>
            <person name="Baruah I.K."/>
            <person name="Amoako-Attah I."/>
            <person name="Bukari Y."/>
            <person name="Meinhardt L.W."/>
            <person name="Bailey B.A."/>
            <person name="Cohen S.P."/>
        </authorList>
    </citation>
    <scope>NUCLEOTIDE SEQUENCE [LARGE SCALE GENOMIC DNA]</scope>
    <source>
        <strain evidence="9 10">MS-2</strain>
    </source>
</reference>
<feature type="region of interest" description="Disordered" evidence="6">
    <location>
        <begin position="1572"/>
        <end position="1611"/>
    </location>
</feature>
<keyword evidence="5" id="KW-0539">Nucleus</keyword>
<keyword evidence="4" id="KW-0067">ATP-binding</keyword>
<proteinExistence type="predicted"/>